<feature type="region of interest" description="Disordered" evidence="7">
    <location>
        <begin position="454"/>
        <end position="475"/>
    </location>
</feature>
<feature type="transmembrane region" description="Helical" evidence="8">
    <location>
        <begin position="380"/>
        <end position="399"/>
    </location>
</feature>
<comment type="caution">
    <text evidence="9">The sequence shown here is derived from an EMBL/GenBank/DDBJ whole genome shotgun (WGS) entry which is preliminary data.</text>
</comment>
<dbReference type="Proteomes" id="UP001202479">
    <property type="component" value="Unassembled WGS sequence"/>
</dbReference>
<feature type="compositionally biased region" description="Low complexity" evidence="7">
    <location>
        <begin position="1"/>
        <end position="12"/>
    </location>
</feature>
<keyword evidence="6 8" id="KW-0472">Membrane</keyword>
<gene>
    <name evidence="9" type="ORF">KGF56_000189</name>
</gene>
<accession>A0AAI9T1H1</accession>
<dbReference type="Pfam" id="PF02133">
    <property type="entry name" value="Transp_cyt_pur"/>
    <property type="match status" value="1"/>
</dbReference>
<feature type="transmembrane region" description="Helical" evidence="8">
    <location>
        <begin position="341"/>
        <end position="359"/>
    </location>
</feature>
<comment type="subcellular location">
    <subcellularLocation>
        <location evidence="1">Membrane</location>
        <topology evidence="1">Multi-pass membrane protein</topology>
    </subcellularLocation>
</comment>
<dbReference type="InterPro" id="IPR026030">
    <property type="entry name" value="Pur-cyt_permease_Fcy2/21/22"/>
</dbReference>
<feature type="transmembrane region" description="Helical" evidence="8">
    <location>
        <begin position="411"/>
        <end position="431"/>
    </location>
</feature>
<evidence type="ECO:0000256" key="1">
    <source>
        <dbReference type="ARBA" id="ARBA00004141"/>
    </source>
</evidence>
<feature type="transmembrane region" description="Helical" evidence="8">
    <location>
        <begin position="110"/>
        <end position="128"/>
    </location>
</feature>
<feature type="transmembrane region" description="Helical" evidence="8">
    <location>
        <begin position="258"/>
        <end position="281"/>
    </location>
</feature>
<keyword evidence="4 8" id="KW-0812">Transmembrane</keyword>
<comment type="similarity">
    <text evidence="2">Belongs to the purine-cytosine permease (2.A.39) family.</text>
</comment>
<keyword evidence="3" id="KW-0813">Transport</keyword>
<feature type="region of interest" description="Disordered" evidence="7">
    <location>
        <begin position="1"/>
        <end position="27"/>
    </location>
</feature>
<evidence type="ECO:0000313" key="10">
    <source>
        <dbReference type="Proteomes" id="UP001202479"/>
    </source>
</evidence>
<feature type="transmembrane region" description="Helical" evidence="8">
    <location>
        <begin position="498"/>
        <end position="517"/>
    </location>
</feature>
<feature type="transmembrane region" description="Helical" evidence="8">
    <location>
        <begin position="216"/>
        <end position="238"/>
    </location>
</feature>
<feature type="transmembrane region" description="Helical" evidence="8">
    <location>
        <begin position="293"/>
        <end position="321"/>
    </location>
</feature>
<evidence type="ECO:0000256" key="7">
    <source>
        <dbReference type="SAM" id="MobiDB-lite"/>
    </source>
</evidence>
<evidence type="ECO:0000256" key="8">
    <source>
        <dbReference type="SAM" id="Phobius"/>
    </source>
</evidence>
<dbReference type="GO" id="GO:0022857">
    <property type="term" value="F:transmembrane transporter activity"/>
    <property type="evidence" value="ECO:0007669"/>
    <property type="project" value="InterPro"/>
</dbReference>
<dbReference type="PIRSF" id="PIRSF002744">
    <property type="entry name" value="Pur-cyt_permease"/>
    <property type="match status" value="1"/>
</dbReference>
<keyword evidence="5 8" id="KW-1133">Transmembrane helix</keyword>
<dbReference type="PANTHER" id="PTHR31806:SF17">
    <property type="entry name" value="VITAMIN B6 TRANSPORTER TPN1"/>
    <property type="match status" value="1"/>
</dbReference>
<evidence type="ECO:0000313" key="9">
    <source>
        <dbReference type="EMBL" id="KAI3406897.2"/>
    </source>
</evidence>
<feature type="transmembrane region" description="Helical" evidence="8">
    <location>
        <begin position="537"/>
        <end position="556"/>
    </location>
</feature>
<dbReference type="Gene3D" id="1.10.4160.10">
    <property type="entry name" value="Hydantoin permease"/>
    <property type="match status" value="1"/>
</dbReference>
<feature type="transmembrane region" description="Helical" evidence="8">
    <location>
        <begin position="81"/>
        <end position="104"/>
    </location>
</feature>
<evidence type="ECO:0000256" key="3">
    <source>
        <dbReference type="ARBA" id="ARBA00022448"/>
    </source>
</evidence>
<dbReference type="RefSeq" id="XP_049182642.1">
    <property type="nucleotide sequence ID" value="XM_049323045.1"/>
</dbReference>
<dbReference type="EMBL" id="JAHUZD010000019">
    <property type="protein sequence ID" value="KAI3406897.2"/>
    <property type="molecule type" value="Genomic_DNA"/>
</dbReference>
<protein>
    <recommendedName>
        <fullName evidence="11">Vitamin B6 transporter TPN1</fullName>
    </recommendedName>
</protein>
<dbReference type="AlphaFoldDB" id="A0AAI9T1H1"/>
<feature type="transmembrane region" description="Helical" evidence="8">
    <location>
        <begin position="188"/>
        <end position="209"/>
    </location>
</feature>
<dbReference type="PANTHER" id="PTHR31806">
    <property type="entry name" value="PURINE-CYTOSINE PERMEASE FCY2-RELATED"/>
    <property type="match status" value="1"/>
</dbReference>
<keyword evidence="10" id="KW-1185">Reference proteome</keyword>
<feature type="transmembrane region" description="Helical" evidence="8">
    <location>
        <begin position="149"/>
        <end position="168"/>
    </location>
</feature>
<evidence type="ECO:0000256" key="2">
    <source>
        <dbReference type="ARBA" id="ARBA00008974"/>
    </source>
</evidence>
<evidence type="ECO:0000256" key="4">
    <source>
        <dbReference type="ARBA" id="ARBA00022692"/>
    </source>
</evidence>
<evidence type="ECO:0000256" key="6">
    <source>
        <dbReference type="ARBA" id="ARBA00023136"/>
    </source>
</evidence>
<organism evidence="9 10">
    <name type="scientific">Candida oxycetoniae</name>
    <dbReference type="NCBI Taxonomy" id="497107"/>
    <lineage>
        <taxon>Eukaryota</taxon>
        <taxon>Fungi</taxon>
        <taxon>Dikarya</taxon>
        <taxon>Ascomycota</taxon>
        <taxon>Saccharomycotina</taxon>
        <taxon>Pichiomycetes</taxon>
        <taxon>Debaryomycetaceae</taxon>
        <taxon>Candida/Lodderomyces clade</taxon>
        <taxon>Candida</taxon>
    </lineage>
</organism>
<dbReference type="GO" id="GO:0000329">
    <property type="term" value="C:fungal-type vacuole membrane"/>
    <property type="evidence" value="ECO:0007669"/>
    <property type="project" value="TreeGrafter"/>
</dbReference>
<name>A0AAI9T1H1_9ASCO</name>
<dbReference type="GO" id="GO:0005886">
    <property type="term" value="C:plasma membrane"/>
    <property type="evidence" value="ECO:0007669"/>
    <property type="project" value="TreeGrafter"/>
</dbReference>
<dbReference type="InterPro" id="IPR001248">
    <property type="entry name" value="Pur-cyt_permease"/>
</dbReference>
<evidence type="ECO:0008006" key="11">
    <source>
        <dbReference type="Google" id="ProtNLM"/>
    </source>
</evidence>
<proteinExistence type="inferred from homology"/>
<feature type="compositionally biased region" description="Acidic residues" evidence="7">
    <location>
        <begin position="463"/>
        <end position="475"/>
    </location>
</feature>
<evidence type="ECO:0000256" key="5">
    <source>
        <dbReference type="ARBA" id="ARBA00022989"/>
    </source>
</evidence>
<dbReference type="GeneID" id="73377806"/>
<sequence length="563" mass="62126">MVMSKENSSSLSSKEDVVEASSSNVQEDSSRAHPLRYVKWIYSLDAFGVETRGIERVSPEERDQLASSSSPYIQLLQVVGLWYAACGGLTSMSSFFLPTLLFGLTLKDSMVSGLISMIIGCLVPAYCSTMGPKSGCRQMVTARFLFGQWGVKIVALIAIVGGIGWSVVNCVLGGQMLVAINKSVSLSVGIVVIAVISLIVAVFGIKVLLKFQTILSIPIFVACILFYVVVCKKIGYIGKANEMVREMNTSTLTYNGNWVSFFTLGYSVTATWGSGASDYYILFPEKTSSTKVFLITFLGIALPTTFVAVSGTLCGSIALSYQPWNDAYNNLGVGGLIVETFSPWGAFGKFVSVLLYLSLICNNIMNTYSIAFEFQLIDKLLVFVPRWLWATVTTAIYIVLSLVGKEHFSTILSNFLPMLGYWISMYIVLLLEENLMFRSTIKVKKLHAKEFESKGGKEKEEETKEEEDDDDDDECEQSSKFEQLYNWNNWNRPKNRTLGIAACVAFCCGVAGAVVGMNQVYYRGPLADKIGANGGDIGMFLAFGFTGITYPILRYLELKRFKR</sequence>
<reference evidence="9" key="1">
    <citation type="journal article" date="2022" name="DNA Res.">
        <title>Genome analysis of five recently described species of the CUG-Ser clade uncovers Candida theae as a new hybrid lineage with pathogenic potential in the Candida parapsilosis species complex.</title>
        <authorList>
            <person name="Mixao V."/>
            <person name="Del Olmo V."/>
            <person name="Hegedusova E."/>
            <person name="Saus E."/>
            <person name="Pryszcz L."/>
            <person name="Cillingova A."/>
            <person name="Nosek J."/>
            <person name="Gabaldon T."/>
        </authorList>
    </citation>
    <scope>NUCLEOTIDE SEQUENCE</scope>
    <source>
        <strain evidence="9">CBS 10844</strain>
    </source>
</reference>